<accession>A0A9P7E2R5</accession>
<comment type="caution">
    <text evidence="1">The sequence shown here is derived from an EMBL/GenBank/DDBJ whole genome shotgun (WGS) entry which is preliminary data.</text>
</comment>
<evidence type="ECO:0000313" key="2">
    <source>
        <dbReference type="Proteomes" id="UP000807769"/>
    </source>
</evidence>
<dbReference type="AlphaFoldDB" id="A0A9P7E2R5"/>
<dbReference type="EMBL" id="JABBWG010000034">
    <property type="protein sequence ID" value="KAG1809409.1"/>
    <property type="molecule type" value="Genomic_DNA"/>
</dbReference>
<dbReference type="Proteomes" id="UP000807769">
    <property type="component" value="Unassembled WGS sequence"/>
</dbReference>
<keyword evidence="2" id="KW-1185">Reference proteome</keyword>
<sequence length="121" mass="13342">DLALALRIARHSSCTACDSCPGLRPPASVEVVLDDDDQQKSLLGDLTQYGSDEEDGPSYLETCICGHDVAAHGSQLATLGREEFSRRARLATRLDELLQEADRQLDFNYADEDIDSLKQQM</sequence>
<evidence type="ECO:0000313" key="1">
    <source>
        <dbReference type="EMBL" id="KAG1809409.1"/>
    </source>
</evidence>
<dbReference type="RefSeq" id="XP_041189235.1">
    <property type="nucleotide sequence ID" value="XM_041329762.1"/>
</dbReference>
<reference evidence="1" key="1">
    <citation type="journal article" date="2020" name="New Phytol.">
        <title>Comparative genomics reveals dynamic genome evolution in host specialist ectomycorrhizal fungi.</title>
        <authorList>
            <person name="Lofgren L.A."/>
            <person name="Nguyen N.H."/>
            <person name="Vilgalys R."/>
            <person name="Ruytinx J."/>
            <person name="Liao H.L."/>
            <person name="Branco S."/>
            <person name="Kuo A."/>
            <person name="LaButti K."/>
            <person name="Lipzen A."/>
            <person name="Andreopoulos W."/>
            <person name="Pangilinan J."/>
            <person name="Riley R."/>
            <person name="Hundley H."/>
            <person name="Na H."/>
            <person name="Barry K."/>
            <person name="Grigoriev I.V."/>
            <person name="Stajich J.E."/>
            <person name="Kennedy P.G."/>
        </authorList>
    </citation>
    <scope>NUCLEOTIDE SEQUENCE</scope>
    <source>
        <strain evidence="1">MN1</strain>
    </source>
</reference>
<name>A0A9P7E2R5_9AGAM</name>
<feature type="non-terminal residue" evidence="1">
    <location>
        <position position="1"/>
    </location>
</feature>
<organism evidence="1 2">
    <name type="scientific">Suillus subaureus</name>
    <dbReference type="NCBI Taxonomy" id="48587"/>
    <lineage>
        <taxon>Eukaryota</taxon>
        <taxon>Fungi</taxon>
        <taxon>Dikarya</taxon>
        <taxon>Basidiomycota</taxon>
        <taxon>Agaricomycotina</taxon>
        <taxon>Agaricomycetes</taxon>
        <taxon>Agaricomycetidae</taxon>
        <taxon>Boletales</taxon>
        <taxon>Suillineae</taxon>
        <taxon>Suillaceae</taxon>
        <taxon>Suillus</taxon>
    </lineage>
</organism>
<feature type="non-terminal residue" evidence="1">
    <location>
        <position position="121"/>
    </location>
</feature>
<proteinExistence type="predicted"/>
<protein>
    <submittedName>
        <fullName evidence="1">Uncharacterized protein</fullName>
    </submittedName>
</protein>
<gene>
    <name evidence="1" type="ORF">BJ212DRAFT_1255599</name>
</gene>
<dbReference type="GeneID" id="64623779"/>
<dbReference type="OrthoDB" id="128536at2759"/>